<dbReference type="EMBL" id="BAOQ01000013">
    <property type="protein sequence ID" value="GAC83525.1"/>
    <property type="molecule type" value="Genomic_DNA"/>
</dbReference>
<dbReference type="Proteomes" id="UP000035021">
    <property type="component" value="Unassembled WGS sequence"/>
</dbReference>
<proteinExistence type="predicted"/>
<protein>
    <submittedName>
        <fullName evidence="2">Uncharacterized protein</fullName>
    </submittedName>
</protein>
<feature type="region of interest" description="Disordered" evidence="1">
    <location>
        <begin position="175"/>
        <end position="201"/>
    </location>
</feature>
<reference evidence="2 3" key="1">
    <citation type="submission" date="2013-02" db="EMBL/GenBank/DDBJ databases">
        <title>Whole genome shotgun sequence of Gordonia paraffinivorans NBRC 108238.</title>
        <authorList>
            <person name="Isaki-Nakamura S."/>
            <person name="Hosoyama A."/>
            <person name="Tsuchikane K."/>
            <person name="Ando Y."/>
            <person name="Baba S."/>
            <person name="Ohji S."/>
            <person name="Hamada M."/>
            <person name="Tamura T."/>
            <person name="Yamazoe A."/>
            <person name="Yamazaki S."/>
            <person name="Fujita N."/>
        </authorList>
    </citation>
    <scope>NUCLEOTIDE SEQUENCE [LARGE SCALE GENOMIC DNA]</scope>
    <source>
        <strain evidence="2 3">NBRC 108238</strain>
    </source>
</reference>
<name>A0ABQ0IJC6_9ACTN</name>
<feature type="non-terminal residue" evidence="2">
    <location>
        <position position="1"/>
    </location>
</feature>
<evidence type="ECO:0000313" key="3">
    <source>
        <dbReference type="Proteomes" id="UP000035021"/>
    </source>
</evidence>
<dbReference type="SUPFAM" id="SSF46785">
    <property type="entry name" value="Winged helix' DNA-binding domain"/>
    <property type="match status" value="1"/>
</dbReference>
<comment type="caution">
    <text evidence="2">The sequence shown here is derived from an EMBL/GenBank/DDBJ whole genome shotgun (WGS) entry which is preliminary data.</text>
</comment>
<dbReference type="InterPro" id="IPR027417">
    <property type="entry name" value="P-loop_NTPase"/>
</dbReference>
<evidence type="ECO:0000313" key="2">
    <source>
        <dbReference type="EMBL" id="GAC83525.1"/>
    </source>
</evidence>
<evidence type="ECO:0000256" key="1">
    <source>
        <dbReference type="SAM" id="MobiDB-lite"/>
    </source>
</evidence>
<dbReference type="InterPro" id="IPR036390">
    <property type="entry name" value="WH_DNA-bd_sf"/>
</dbReference>
<keyword evidence="3" id="KW-1185">Reference proteome</keyword>
<dbReference type="Gene3D" id="3.40.50.300">
    <property type="entry name" value="P-loop containing nucleotide triphosphate hydrolases"/>
    <property type="match status" value="1"/>
</dbReference>
<organism evidence="2 3">
    <name type="scientific">Gordonia paraffinivorans NBRC 108238</name>
    <dbReference type="NCBI Taxonomy" id="1223543"/>
    <lineage>
        <taxon>Bacteria</taxon>
        <taxon>Bacillati</taxon>
        <taxon>Actinomycetota</taxon>
        <taxon>Actinomycetes</taxon>
        <taxon>Mycobacteriales</taxon>
        <taxon>Gordoniaceae</taxon>
        <taxon>Gordonia</taxon>
    </lineage>
</organism>
<gene>
    <name evidence="2" type="ORF">GP2_013_00010</name>
</gene>
<accession>A0ABQ0IJC6</accession>
<sequence>GRPQPNRGDNPYLSDYQAGSALKAVIDEYPGACLLAVHHTRKAEATDFLDAVSGTQGLAGSADFVLVLSRKRQSEEGVLAITGRDVTETEIAMTTQGGQWRLAGSTVREANAALTERRERAQMGDRSGEVLALVRAASGAVGPKDVSEKLGLDGDTAGKYLRRLASSGHIRKASRGKYVSEPSELSERISVSDTPDTSDTHLADDVCPDCGDRMVFGEDLDAGHHISCREAL</sequence>